<keyword evidence="3 10" id="KW-0479">Metal-binding</keyword>
<dbReference type="PROSITE" id="PS51303">
    <property type="entry name" value="PET"/>
    <property type="match status" value="1"/>
</dbReference>
<feature type="domain" description="PET" evidence="13">
    <location>
        <begin position="680"/>
        <end position="788"/>
    </location>
</feature>
<dbReference type="Pfam" id="PF06297">
    <property type="entry name" value="PET"/>
    <property type="match status" value="1"/>
</dbReference>
<feature type="compositionally biased region" description="Acidic residues" evidence="11">
    <location>
        <begin position="1412"/>
        <end position="1422"/>
    </location>
</feature>
<feature type="compositionally biased region" description="Low complexity" evidence="11">
    <location>
        <begin position="635"/>
        <end position="647"/>
    </location>
</feature>
<feature type="compositionally biased region" description="Low complexity" evidence="11">
    <location>
        <begin position="552"/>
        <end position="569"/>
    </location>
</feature>
<dbReference type="VEuPathDB" id="VectorBase:AMEM019569"/>
<evidence type="ECO:0000256" key="1">
    <source>
        <dbReference type="ARBA" id="ARBA00008268"/>
    </source>
</evidence>
<comment type="subunit">
    <text evidence="8">Interacts with dsh; PET and LIM domains interact with dsh DEP domain, in wing cells. Interacts with Vang in photoreceptor cells.</text>
</comment>
<feature type="compositionally biased region" description="Basic and acidic residues" evidence="11">
    <location>
        <begin position="1006"/>
        <end position="1015"/>
    </location>
</feature>
<feature type="region of interest" description="Disordered" evidence="11">
    <location>
        <begin position="994"/>
        <end position="1061"/>
    </location>
</feature>
<dbReference type="CDD" id="cd09420">
    <property type="entry name" value="LIM3_Prickle"/>
    <property type="match status" value="1"/>
</dbReference>
<dbReference type="KEGG" id="amer:121594413"/>
<dbReference type="SMART" id="SM00132">
    <property type="entry name" value="LIM"/>
    <property type="match status" value="3"/>
</dbReference>
<dbReference type="InterPro" id="IPR010442">
    <property type="entry name" value="PET_domain"/>
</dbReference>
<feature type="compositionally biased region" description="Gly residues" evidence="11">
    <location>
        <begin position="523"/>
        <end position="534"/>
    </location>
</feature>
<feature type="region of interest" description="Disordered" evidence="11">
    <location>
        <begin position="1214"/>
        <end position="1299"/>
    </location>
</feature>
<evidence type="ECO:0000313" key="14">
    <source>
        <dbReference type="EnsemblMetazoa" id="AMEM019569-PA"/>
    </source>
</evidence>
<dbReference type="PANTHER" id="PTHR24211">
    <property type="entry name" value="LIM DOMAIN-CONTAINING PROTEIN"/>
    <property type="match status" value="1"/>
</dbReference>
<sequence length="1518" mass="162113">MTASESPTKSSVRLGTTNASHHGGTSSTGTAPNGATSGTATSGGSGGGGSGTVITKQWWKVCFLYGGNQEKYYRQIYGKAASERLAAASAKQMATTTTTPENGGSSPIASDSERTNTKCLSTGKSFPTLPTKKQSPSNRFRASPTGGSGSPALVEDGFHFRKGSPVIKSASSRSSLAMPSVPAVGPGERSPRVPPNAPVGILRKRVTVLDDSFLLGNGAELAFGSELEAEVDEQRSDSGINVDARQPSPPVVAEEQQQQQQQQKQHRQQQRLECHRPGMRRTFHLSGEELRLLNFDHEQQQDIAGSLAYAASSANGISTSAHQQQISAASNPSTSSSSSTAATAPPSSSSTGNMMRRPPANAPGNAGGSLAGTPITTGASVVAVSPGNNDVSSSPFVPSVQMSYPYQKSHHQTQQPQQNGHPQHQLMLQQQQQADHSSHHHHHHHVHHATAHAYPYELGRSPLRSPQSPPLYSGKPPPPPPQSYHSYQQPPTAAHPPVSLSGAPTSMPGMMPGQQPPGMTLSLGGGGAGGGGSAGDCFMLPPLQPQSPDGLSTVTNTSSTATNAPSARSVYPQHHQPPYPSIGSSHHPFHSPASAAALIGPSMPQHAQQQQQQQHHHQMQPHYSSMHLLGPAGGPPSSVGPASMVGMMGPGGHGGGGGSVGGGAGGIAGGVGGGPGGGMGGGHNYSQSDDDSGCALEEYTWVPPGLRPDQVHLYFSAIPEDKVPYVNSIGERHRVRQLLQQLPPHDNEVRYCHSLTDEERKELKLFSAQRKREALGRGTVKQITTTLICERCGECASSGDMMVFASRFEPNTCWHPACFACCVCKELLVDLIYFHRENRLYCGRHHAETLKPRCSACDEIILADECTEAEGRAWHIKHFACFECDKQLGGQRYIMRDGKPYCLHCFDAMFAEYCDYCSEPIGVDQGQMSHDGQHWHATDQCFACSTCRCSLLGRPFLPRRGEIYCSIACSKGEPPTPSDGSLPAAAALLHGNARNNRTLDEQQQQLRDDGKEYAHRSSQPSHTAARSPEPLRSPDRGTGRLSPPHTEVSNGGESTIDGNGNDEMTLSCYTAATSITTSMSAATGNTSTTLATTATNNTAPESATLHTAEHEVQSHEAASTVGSDRDHQLRSPASNGTATDNGTGTAGGGVGDSNRHRIPQCSPELNRLLHKDRSRQPLDLTDLGHSLEQHWQSERTGSETISIATATATVRTQVTGPVAGGNGNGPTGGGPILTSSMPELNRCLAAAGSGGSPSFSGTNSPTPMPIEDSVVANGGDDADEQNQNASDASHSIVELPTPPPIVIKKEVRFEGDFQDSLPRTKSYCQRNGGQRNRAAKSSKRRTDYDRYEHGSSSSSSRRHHHSVSQQQQQHDRSGGDRHGSGSSGSRRSPRRRRHTSRDEPSHHHQRRSNYASDDDELAEDETDNYHHRRHHHSHQREQQRPVDDSDARSVCSTCSSSSSSADDDVYELPLRRTSYGGTRIHYMPNNSLACARKRKQLQTSSVVAGQHYEKDNKNCIIS</sequence>
<feature type="compositionally biased region" description="Basic and acidic residues" evidence="11">
    <location>
        <begin position="1369"/>
        <end position="1379"/>
    </location>
</feature>
<dbReference type="InterPro" id="IPR033727">
    <property type="entry name" value="LIM3_prickle"/>
</dbReference>
<evidence type="ECO:0000259" key="12">
    <source>
        <dbReference type="PROSITE" id="PS50023"/>
    </source>
</evidence>
<dbReference type="InterPro" id="IPR033723">
    <property type="entry name" value="PET_prickle"/>
</dbReference>
<feature type="region of interest" description="Disordered" evidence="11">
    <location>
        <begin position="1313"/>
        <end position="1463"/>
    </location>
</feature>
<feature type="compositionally biased region" description="Polar residues" evidence="11">
    <location>
        <begin position="1047"/>
        <end position="1061"/>
    </location>
</feature>
<evidence type="ECO:0000256" key="8">
    <source>
        <dbReference type="ARBA" id="ARBA00064768"/>
    </source>
</evidence>
<dbReference type="PROSITE" id="PS50023">
    <property type="entry name" value="LIM_DOMAIN_2"/>
    <property type="match status" value="2"/>
</dbReference>
<keyword evidence="5 10" id="KW-0862">Zinc</keyword>
<feature type="compositionally biased region" description="Gly residues" evidence="11">
    <location>
        <begin position="648"/>
        <end position="660"/>
    </location>
</feature>
<feature type="compositionally biased region" description="Polar residues" evidence="11">
    <location>
        <begin position="1"/>
        <end position="20"/>
    </location>
</feature>
<dbReference type="FunFam" id="2.10.110.10:FF:000005">
    <property type="entry name" value="Testin isoform 1"/>
    <property type="match status" value="1"/>
</dbReference>
<dbReference type="GO" id="GO:0030182">
    <property type="term" value="P:neuron differentiation"/>
    <property type="evidence" value="ECO:0007669"/>
    <property type="project" value="UniProtKB-ARBA"/>
</dbReference>
<feature type="compositionally biased region" description="Polar residues" evidence="11">
    <location>
        <begin position="131"/>
        <end position="140"/>
    </location>
</feature>
<feature type="domain" description="LIM zinc-binding" evidence="12">
    <location>
        <begin position="852"/>
        <end position="912"/>
    </location>
</feature>
<dbReference type="CDD" id="cd09415">
    <property type="entry name" value="LIM1_Prickle"/>
    <property type="match status" value="1"/>
</dbReference>
<dbReference type="Proteomes" id="UP000075903">
    <property type="component" value="Unassembled WGS sequence"/>
</dbReference>
<evidence type="ECO:0000256" key="2">
    <source>
        <dbReference type="ARBA" id="ARBA00022473"/>
    </source>
</evidence>
<feature type="compositionally biased region" description="Low complexity" evidence="11">
    <location>
        <begin position="327"/>
        <end position="351"/>
    </location>
</feature>
<dbReference type="CDD" id="cd09827">
    <property type="entry name" value="PET_Prickle"/>
    <property type="match status" value="1"/>
</dbReference>
<dbReference type="CDD" id="cd09418">
    <property type="entry name" value="LIM2_Prickle"/>
    <property type="match status" value="1"/>
</dbReference>
<reference evidence="14" key="1">
    <citation type="submission" date="2020-05" db="UniProtKB">
        <authorList>
            <consortium name="EnsemblMetazoa"/>
        </authorList>
    </citation>
    <scope>IDENTIFICATION</scope>
    <source>
        <strain evidence="14">MAF</strain>
    </source>
</reference>
<dbReference type="Gene3D" id="2.10.110.10">
    <property type="entry name" value="Cysteine Rich Protein"/>
    <property type="match status" value="3"/>
</dbReference>
<feature type="compositionally biased region" description="Low complexity" evidence="11">
    <location>
        <begin position="23"/>
        <end position="40"/>
    </location>
</feature>
<feature type="region of interest" description="Disordered" evidence="11">
    <location>
        <begin position="1104"/>
        <end position="1160"/>
    </location>
</feature>
<organism evidence="14 15">
    <name type="scientific">Anopheles merus</name>
    <name type="common">Mosquito</name>
    <dbReference type="NCBI Taxonomy" id="30066"/>
    <lineage>
        <taxon>Eukaryota</taxon>
        <taxon>Metazoa</taxon>
        <taxon>Ecdysozoa</taxon>
        <taxon>Arthropoda</taxon>
        <taxon>Hexapoda</taxon>
        <taxon>Insecta</taxon>
        <taxon>Pterygota</taxon>
        <taxon>Neoptera</taxon>
        <taxon>Endopterygota</taxon>
        <taxon>Diptera</taxon>
        <taxon>Nematocera</taxon>
        <taxon>Culicoidea</taxon>
        <taxon>Culicidae</taxon>
        <taxon>Anophelinae</taxon>
        <taxon>Anopheles</taxon>
    </lineage>
</organism>
<comment type="function">
    <text evidence="7">Acts in a planar cell polarity (PCP) complex; polarization along the apical/basal axis of epithelial cells. PCP signaling in the wing disk requires the receptor fz and the cytoplasmic proteins dsh and pk. These act in a feedback loop leading to activation of the jnk cascade and subsequent polarized arrangement of hairs and bristles. Dgo and pk compete with one another for dsh binding, thereby modulating fz dsh activity and ensuring tight control over fz PCP signaling. Vang, stan and pk function together to regulate the establishment of tissue polarity in the adult eye.</text>
</comment>
<feature type="compositionally biased region" description="Basic and acidic residues" evidence="11">
    <location>
        <begin position="1435"/>
        <end position="1447"/>
    </location>
</feature>
<dbReference type="SUPFAM" id="SSF57716">
    <property type="entry name" value="Glucocorticoid receptor-like (DNA-binding domain)"/>
    <property type="match status" value="2"/>
</dbReference>
<feature type="region of interest" description="Disordered" evidence="11">
    <location>
        <begin position="229"/>
        <end position="277"/>
    </location>
</feature>
<feature type="compositionally biased region" description="Low complexity" evidence="11">
    <location>
        <begin position="412"/>
        <end position="435"/>
    </location>
</feature>
<evidence type="ECO:0000256" key="6">
    <source>
        <dbReference type="ARBA" id="ARBA00023038"/>
    </source>
</evidence>
<proteinExistence type="inferred from homology"/>
<dbReference type="STRING" id="30066.A0A453Z206"/>
<feature type="compositionally biased region" description="Polar residues" evidence="11">
    <location>
        <begin position="1317"/>
        <end position="1330"/>
    </location>
</feature>
<dbReference type="PANTHER" id="PTHR24211:SF20">
    <property type="entry name" value="PROTEIN ESPINAS-RELATED"/>
    <property type="match status" value="1"/>
</dbReference>
<evidence type="ECO:0000256" key="4">
    <source>
        <dbReference type="ARBA" id="ARBA00022737"/>
    </source>
</evidence>
<feature type="compositionally biased region" description="Low complexity" evidence="11">
    <location>
        <begin position="507"/>
        <end position="522"/>
    </location>
</feature>
<dbReference type="FunFam" id="2.10.110.10:FF:000035">
    <property type="entry name" value="prickle-like protein 2 isoform X1"/>
    <property type="match status" value="1"/>
</dbReference>
<feature type="compositionally biased region" description="Low complexity" evidence="11">
    <location>
        <begin position="1448"/>
        <end position="1460"/>
    </location>
</feature>
<feature type="region of interest" description="Disordered" evidence="11">
    <location>
        <begin position="406"/>
        <end position="660"/>
    </location>
</feature>
<accession>A0A453Z206</accession>
<dbReference type="GeneID" id="121594413"/>
<feature type="region of interest" description="Disordered" evidence="11">
    <location>
        <begin position="320"/>
        <end position="373"/>
    </location>
</feature>
<feature type="compositionally biased region" description="Polar residues" evidence="11">
    <location>
        <begin position="994"/>
        <end position="1005"/>
    </location>
</feature>
<feature type="compositionally biased region" description="Polar residues" evidence="11">
    <location>
        <begin position="92"/>
        <end position="109"/>
    </location>
</feature>
<keyword evidence="6 10" id="KW-0440">LIM domain</keyword>
<evidence type="ECO:0000256" key="9">
    <source>
        <dbReference type="ARBA" id="ARBA00073341"/>
    </source>
</evidence>
<dbReference type="PROSITE" id="PS00478">
    <property type="entry name" value="LIM_DOMAIN_1"/>
    <property type="match status" value="1"/>
</dbReference>
<feature type="compositionally biased region" description="Gly residues" evidence="11">
    <location>
        <begin position="1218"/>
        <end position="1231"/>
    </location>
</feature>
<dbReference type="InterPro" id="IPR001781">
    <property type="entry name" value="Znf_LIM"/>
</dbReference>
<dbReference type="EnsemblMetazoa" id="AMEM019569-RA">
    <property type="protein sequence ID" value="AMEM019569-PA"/>
    <property type="gene ID" value="AMEM019569"/>
</dbReference>
<protein>
    <recommendedName>
        <fullName evidence="9">Protein prickle</fullName>
    </recommendedName>
</protein>
<feature type="compositionally biased region" description="Low complexity" evidence="11">
    <location>
        <begin position="460"/>
        <end position="474"/>
    </location>
</feature>
<dbReference type="VEuPathDB" id="VectorBase:AMEM21_015432"/>
<dbReference type="InterPro" id="IPR047120">
    <property type="entry name" value="Pk/Esn/Tes"/>
</dbReference>
<feature type="compositionally biased region" description="Basic residues" evidence="11">
    <location>
        <begin position="438"/>
        <end position="450"/>
    </location>
</feature>
<evidence type="ECO:0000256" key="3">
    <source>
        <dbReference type="ARBA" id="ARBA00022723"/>
    </source>
</evidence>
<name>A0A453Z206_ANOME</name>
<comment type="similarity">
    <text evidence="1">Belongs to the prickle / espinas / testin family.</text>
</comment>
<feature type="compositionally biased region" description="Low complexity" evidence="11">
    <location>
        <begin position="584"/>
        <end position="613"/>
    </location>
</feature>
<keyword evidence="15" id="KW-1185">Reference proteome</keyword>
<evidence type="ECO:0000313" key="15">
    <source>
        <dbReference type="Proteomes" id="UP000075903"/>
    </source>
</evidence>
<evidence type="ECO:0000256" key="10">
    <source>
        <dbReference type="PROSITE-ProRule" id="PRU00125"/>
    </source>
</evidence>
<evidence type="ECO:0000256" key="7">
    <source>
        <dbReference type="ARBA" id="ARBA00059227"/>
    </source>
</evidence>
<feature type="domain" description="LIM zinc-binding" evidence="12">
    <location>
        <begin position="787"/>
        <end position="851"/>
    </location>
</feature>
<feature type="region of interest" description="Disordered" evidence="11">
    <location>
        <begin position="92"/>
        <end position="196"/>
    </location>
</feature>
<evidence type="ECO:0000256" key="5">
    <source>
        <dbReference type="ARBA" id="ARBA00022833"/>
    </source>
</evidence>
<dbReference type="InterPro" id="IPR033725">
    <property type="entry name" value="LIM1_prickle"/>
</dbReference>
<dbReference type="GO" id="GO:0008270">
    <property type="term" value="F:zinc ion binding"/>
    <property type="evidence" value="ECO:0007669"/>
    <property type="project" value="InterPro"/>
</dbReference>
<keyword evidence="2" id="KW-0217">Developmental protein</keyword>
<keyword evidence="4" id="KW-0677">Repeat</keyword>
<dbReference type="Pfam" id="PF00412">
    <property type="entry name" value="LIM"/>
    <property type="match status" value="3"/>
</dbReference>
<dbReference type="RefSeq" id="XP_041773554.1">
    <property type="nucleotide sequence ID" value="XM_041917620.1"/>
</dbReference>
<evidence type="ECO:0000256" key="11">
    <source>
        <dbReference type="SAM" id="MobiDB-lite"/>
    </source>
</evidence>
<evidence type="ECO:0000259" key="13">
    <source>
        <dbReference type="PROSITE" id="PS51303"/>
    </source>
</evidence>
<feature type="region of interest" description="Disordered" evidence="11">
    <location>
        <begin position="1"/>
        <end position="49"/>
    </location>
</feature>
<dbReference type="InterPro" id="IPR033726">
    <property type="entry name" value="LIM2_prickle"/>
</dbReference>
<feature type="compositionally biased region" description="Low complexity" evidence="11">
    <location>
        <begin position="169"/>
        <end position="180"/>
    </location>
</feature>
<feature type="compositionally biased region" description="Basic and acidic residues" evidence="11">
    <location>
        <begin position="1340"/>
        <end position="1349"/>
    </location>
</feature>